<dbReference type="RefSeq" id="WP_136150844.1">
    <property type="nucleotide sequence ID" value="NZ_CP038810.1"/>
</dbReference>
<proteinExistence type="predicted"/>
<dbReference type="KEGG" id="fsn:GS03_00336"/>
<dbReference type="Proteomes" id="UP000296862">
    <property type="component" value="Chromosome"/>
</dbReference>
<accession>A0A4P7PSN6</accession>
<keyword evidence="2" id="KW-1185">Reference proteome</keyword>
<dbReference type="EMBL" id="CP038810">
    <property type="protein sequence ID" value="QBZ96853.1"/>
    <property type="molecule type" value="Genomic_DNA"/>
</dbReference>
<evidence type="ECO:0000313" key="1">
    <source>
        <dbReference type="EMBL" id="QBZ96853.1"/>
    </source>
</evidence>
<organism evidence="1 2">
    <name type="scientific">Flavobacterium sangjuense</name>
    <dbReference type="NCBI Taxonomy" id="2518177"/>
    <lineage>
        <taxon>Bacteria</taxon>
        <taxon>Pseudomonadati</taxon>
        <taxon>Bacteroidota</taxon>
        <taxon>Flavobacteriia</taxon>
        <taxon>Flavobacteriales</taxon>
        <taxon>Flavobacteriaceae</taxon>
        <taxon>Flavobacterium</taxon>
    </lineage>
</organism>
<dbReference type="PROSITE" id="PS51257">
    <property type="entry name" value="PROKAR_LIPOPROTEIN"/>
    <property type="match status" value="1"/>
</dbReference>
<protein>
    <submittedName>
        <fullName evidence="1">Uncharacterized protein</fullName>
    </submittedName>
</protein>
<sequence>MKKILLFFFFILSVSCERDSYSDLIETKTTINLKWNKAYSDDTIDKSLIGLKWALSYVGATLPSSNSGFSNTETTITINIKKLGFTEIAQQNLLRLAEKIKASPEYQTNNAVDLGRFVTQLIGASEHYYKIIGTPKTLTEVMNQYTLLPQKGYVNNSGVSLEHRIIQFSEQNGFNQVFLSEEVDPVTGEIYEYETIELLPNGQLRFGIFDIEGNRKNNADSSHSNAGKPAKCMWCHESTIQPLFYPNNDYAGFLSAADLGTTLLGYRESHRNQKLALTNGVDFSQTQQHTLTELLYISFMEPSAERLSLEWNLSIVQVQNLLSGLPTHVYAEFPFLGTLYNREDVETLAPFQGLSVSSHVREESTIEVNHLND</sequence>
<name>A0A4P7PSN6_9FLAO</name>
<gene>
    <name evidence="1" type="ORF">GS03_00336</name>
</gene>
<reference evidence="1 2" key="1">
    <citation type="submission" date="2019-04" db="EMBL/GenBank/DDBJ databases">
        <title>Flavobacterium sp. GS03.</title>
        <authorList>
            <person name="Kim H."/>
        </authorList>
    </citation>
    <scope>NUCLEOTIDE SEQUENCE [LARGE SCALE GENOMIC DNA]</scope>
    <source>
        <strain evidence="1 2">GS03</strain>
    </source>
</reference>
<dbReference type="OrthoDB" id="1313812at2"/>
<evidence type="ECO:0000313" key="2">
    <source>
        <dbReference type="Proteomes" id="UP000296862"/>
    </source>
</evidence>
<dbReference type="AlphaFoldDB" id="A0A4P7PSN6"/>